<evidence type="ECO:0000256" key="1">
    <source>
        <dbReference type="SAM" id="MobiDB-lite"/>
    </source>
</evidence>
<feature type="domain" description="Little elongation complex subunit 2 C-terminal" evidence="2">
    <location>
        <begin position="395"/>
        <end position="609"/>
    </location>
</feature>
<dbReference type="GO" id="GO:0045945">
    <property type="term" value="P:positive regulation of transcription by RNA polymerase III"/>
    <property type="evidence" value="ECO:0007669"/>
    <property type="project" value="TreeGrafter"/>
</dbReference>
<feature type="compositionally biased region" description="Low complexity" evidence="1">
    <location>
        <begin position="635"/>
        <end position="647"/>
    </location>
</feature>
<protein>
    <submittedName>
        <fullName evidence="3">NARG2_C domain-containing protein</fullName>
    </submittedName>
</protein>
<feature type="region of interest" description="Disordered" evidence="1">
    <location>
        <begin position="632"/>
        <end position="657"/>
    </location>
</feature>
<dbReference type="PANTHER" id="PTHR14633">
    <property type="entry name" value="LITTLE ELONGATION COMPLEX SUBUNIT 2"/>
    <property type="match status" value="1"/>
</dbReference>
<sequence>MEEYKNLIWSRHNPRSEGKLLEQASIDFADYPNDIFNLHINEIDPVHQIENIRTLMDESALFLPTEIPTDPRTGQKVQQLEVKCARSYLLFNKFPSGSVLTRDEHRHCLTVQNRINLRLPFTTAQEKKNYERYLELMDKLAPEKEMFDRFVKNYFNTNLLRRVQTIEPDLNSLVVKIWKEKVQERLAVERELGGKYILMAVVPFDGSVQNEVNVEFKPSEQEVHETGTVRNLFDQNVIRCATLKRNERVLDNFTAEWCTARCTREEQLANIYGVLQQLPDVSFVLPAGALTLLLNYAQNMHEQWTIPFEIKMFDGRKVLIMDSRHPPNRLSTHARKVKAYKLLVKSYTTFKGSKHQTESYKCVDKDKDSMQKPFKPLLFDEYMKTMAHKKSSVAQENHRENRFYQHWILNDPDGEHHMMLYFRQDCYESFRKMRAFMNISVKIEYQPEFGAEQMTLAELLQEWSRQLLRPNSKTMRLRIDGTTSTIISHHYLQMCDIEEELYRLYSIKPCNLITNVWKMLKLMGNFPTGTYLLHRDGKSTQGPSVYGKTIEKPGQTDSPLGVSLNWVDLLSQVQYDCSPLEQYDWIPIDKSIITKLHRINTIFPCSFPHWTSVRRLDSRVNQIKAKAVQTKPINTKKTNSQKSTKSTPANKVLTPGQQMRREKMKLRKQLARERQQKAEKIQQSLNQFAPYVGSTCSKNVENTVEFKEAETAGNSTGGKELPKYQTLTKVDYNSYVEQAAINSEERE</sequence>
<name>A0A1I8JUJ2_ANOFN</name>
<dbReference type="VEuPathDB" id="VectorBase:AFUN2_012197"/>
<evidence type="ECO:0000313" key="3">
    <source>
        <dbReference type="EnsemblMetazoa" id="AFUN016117-PA"/>
    </source>
</evidence>
<dbReference type="STRING" id="62324.A0A1I8JUJ2"/>
<dbReference type="AlphaFoldDB" id="A0A1I8JUJ2"/>
<organism evidence="3">
    <name type="scientific">Anopheles funestus</name>
    <name type="common">African malaria mosquito</name>
    <dbReference type="NCBI Taxonomy" id="62324"/>
    <lineage>
        <taxon>Eukaryota</taxon>
        <taxon>Metazoa</taxon>
        <taxon>Ecdysozoa</taxon>
        <taxon>Arthropoda</taxon>
        <taxon>Hexapoda</taxon>
        <taxon>Insecta</taxon>
        <taxon>Pterygota</taxon>
        <taxon>Neoptera</taxon>
        <taxon>Endopterygota</taxon>
        <taxon>Diptera</taxon>
        <taxon>Nematocera</taxon>
        <taxon>Culicoidea</taxon>
        <taxon>Culicidae</taxon>
        <taxon>Anophelinae</taxon>
        <taxon>Anopheles</taxon>
    </lineage>
</organism>
<dbReference type="GO" id="GO:0042796">
    <property type="term" value="P:snRNA transcription by RNA polymerase III"/>
    <property type="evidence" value="ECO:0007669"/>
    <property type="project" value="TreeGrafter"/>
</dbReference>
<reference evidence="3" key="1">
    <citation type="submission" date="2020-05" db="UniProtKB">
        <authorList>
            <consortium name="EnsemblMetazoa"/>
        </authorList>
    </citation>
    <scope>IDENTIFICATION</scope>
    <source>
        <strain evidence="3">FUMOZ</strain>
    </source>
</reference>
<dbReference type="PANTHER" id="PTHR14633:SF3">
    <property type="entry name" value="LITTLE ELONGATION COMPLEX SUBUNIT 2"/>
    <property type="match status" value="1"/>
</dbReference>
<dbReference type="InterPro" id="IPR019535">
    <property type="entry name" value="ICE2_C"/>
</dbReference>
<evidence type="ECO:0000259" key="2">
    <source>
        <dbReference type="Pfam" id="PF10505"/>
    </source>
</evidence>
<dbReference type="GO" id="GO:0042795">
    <property type="term" value="P:snRNA transcription by RNA polymerase II"/>
    <property type="evidence" value="ECO:0007669"/>
    <property type="project" value="TreeGrafter"/>
</dbReference>
<accession>A0A1I8JUJ2</accession>
<dbReference type="Pfam" id="PF10505">
    <property type="entry name" value="NARG2_C"/>
    <property type="match status" value="1"/>
</dbReference>
<dbReference type="VEuPathDB" id="VectorBase:AFUN016117"/>
<proteinExistence type="predicted"/>
<dbReference type="EnsemblMetazoa" id="AFUN016117-RA">
    <property type="protein sequence ID" value="AFUN016117-PA"/>
    <property type="gene ID" value="AFUN016117"/>
</dbReference>
<dbReference type="GO" id="GO:0008023">
    <property type="term" value="C:transcription elongation factor complex"/>
    <property type="evidence" value="ECO:0007669"/>
    <property type="project" value="InterPro"/>
</dbReference>